<evidence type="ECO:0000313" key="1">
    <source>
        <dbReference type="EMBL" id="RFU93640.1"/>
    </source>
</evidence>
<dbReference type="AlphaFoldDB" id="A0A372MEM1"/>
<evidence type="ECO:0000313" key="2">
    <source>
        <dbReference type="Proteomes" id="UP000264002"/>
    </source>
</evidence>
<reference evidence="2" key="1">
    <citation type="submission" date="2018-08" db="EMBL/GenBank/DDBJ databases">
        <authorList>
            <person name="Grouzdev D.S."/>
            <person name="Krutkina M.S."/>
        </authorList>
    </citation>
    <scope>NUCLEOTIDE SEQUENCE [LARGE SCALE GENOMIC DNA]</scope>
    <source>
        <strain evidence="2">4-11</strain>
    </source>
</reference>
<organism evidence="1 2">
    <name type="scientific">Sphaerochaeta halotolerans</name>
    <dbReference type="NCBI Taxonomy" id="2293840"/>
    <lineage>
        <taxon>Bacteria</taxon>
        <taxon>Pseudomonadati</taxon>
        <taxon>Spirochaetota</taxon>
        <taxon>Spirochaetia</taxon>
        <taxon>Spirochaetales</taxon>
        <taxon>Sphaerochaetaceae</taxon>
        <taxon>Sphaerochaeta</taxon>
    </lineage>
</organism>
<proteinExistence type="predicted"/>
<sequence length="265" mass="30347">MKSKDLRAIVKEIIVPLFTGSKLLEEDFPSDNSEWKVALLEGNRTIRIKVDKTDNYRVGIFREQPFSTNDTSIIKAIIQELSGYHQIPAKYKNEMLVLYVENAIAKFLSGKDEDPTIIIQVIRELRKWAGRMYEGRDVSFGIELDMNDAGIEQNENILDNLDQDYFALLSDGIDSILRINKSGNILGVSQCQKCDDDILKVPYRFINFAHAIGEDNIGFILLRNKEIMIIKNHELMFAYISVPGRIVTFSTKTGFLGYWKRDLAI</sequence>
<dbReference type="EMBL" id="QUWK01000029">
    <property type="protein sequence ID" value="RFU93640.1"/>
    <property type="molecule type" value="Genomic_DNA"/>
</dbReference>
<feature type="non-terminal residue" evidence="1">
    <location>
        <position position="265"/>
    </location>
</feature>
<dbReference type="RefSeq" id="WP_133299358.1">
    <property type="nucleotide sequence ID" value="NZ_QUWK01000029.1"/>
</dbReference>
<reference evidence="1 2" key="2">
    <citation type="submission" date="2018-09" db="EMBL/GenBank/DDBJ databases">
        <title>Genome of Sphaerochaeta halotolerans strain 4-11.</title>
        <authorList>
            <person name="Nazina T.N."/>
            <person name="Sokolova D.S."/>
        </authorList>
    </citation>
    <scope>NUCLEOTIDE SEQUENCE [LARGE SCALE GENOMIC DNA]</scope>
    <source>
        <strain evidence="1 2">4-11</strain>
    </source>
</reference>
<protein>
    <submittedName>
        <fullName evidence="1">Uncharacterized protein</fullName>
    </submittedName>
</protein>
<keyword evidence="2" id="KW-1185">Reference proteome</keyword>
<accession>A0A372MEM1</accession>
<comment type="caution">
    <text evidence="1">The sequence shown here is derived from an EMBL/GenBank/DDBJ whole genome shotgun (WGS) entry which is preliminary data.</text>
</comment>
<gene>
    <name evidence="1" type="ORF">DYP60_13750</name>
</gene>
<dbReference type="Proteomes" id="UP000264002">
    <property type="component" value="Unassembled WGS sequence"/>
</dbReference>
<name>A0A372MEM1_9SPIR</name>